<dbReference type="AlphaFoldDB" id="V6F6K0"/>
<dbReference type="KEGG" id="mgy:MGMSRv2__3782"/>
<comment type="subcellular location">
    <subcellularLocation>
        <location evidence="1">Cell membrane</location>
        <topology evidence="1">Multi-pass membrane protein</topology>
    </subcellularLocation>
</comment>
<organism evidence="8 9">
    <name type="scientific">Magnetospirillum gryphiswaldense (strain DSM 6361 / JCM 21280 / NBRC 15271 / MSR-1)</name>
    <dbReference type="NCBI Taxonomy" id="431944"/>
    <lineage>
        <taxon>Bacteria</taxon>
        <taxon>Pseudomonadati</taxon>
        <taxon>Pseudomonadota</taxon>
        <taxon>Alphaproteobacteria</taxon>
        <taxon>Rhodospirillales</taxon>
        <taxon>Rhodospirillaceae</taxon>
        <taxon>Magnetospirillum</taxon>
    </lineage>
</organism>
<dbReference type="SUPFAM" id="SSF52540">
    <property type="entry name" value="P-loop containing nucleoside triphosphate hydrolases"/>
    <property type="match status" value="1"/>
</dbReference>
<evidence type="ECO:0000256" key="5">
    <source>
        <dbReference type="ARBA" id="ARBA00022989"/>
    </source>
</evidence>
<evidence type="ECO:0000313" key="9">
    <source>
        <dbReference type="Proteomes" id="UP000018922"/>
    </source>
</evidence>
<keyword evidence="4" id="KW-0812">Transmembrane</keyword>
<dbReference type="InterPro" id="IPR027417">
    <property type="entry name" value="P-loop_NTPase"/>
</dbReference>
<keyword evidence="5" id="KW-1133">Transmembrane helix</keyword>
<dbReference type="InterPro" id="IPR051539">
    <property type="entry name" value="T4SS-coupling_protein"/>
</dbReference>
<evidence type="ECO:0000256" key="2">
    <source>
        <dbReference type="ARBA" id="ARBA00008806"/>
    </source>
</evidence>
<dbReference type="InterPro" id="IPR003688">
    <property type="entry name" value="TraG/VirD4"/>
</dbReference>
<evidence type="ECO:0000313" key="8">
    <source>
        <dbReference type="EMBL" id="CDL00997.1"/>
    </source>
</evidence>
<dbReference type="EMBL" id="HG794546">
    <property type="protein sequence ID" value="CDL00997.1"/>
    <property type="molecule type" value="Genomic_DNA"/>
</dbReference>
<dbReference type="HOGENOM" id="CLU_530781_0_0_5"/>
<protein>
    <submittedName>
        <fullName evidence="8">Uncharacterized protein</fullName>
    </submittedName>
</protein>
<keyword evidence="3" id="KW-1003">Cell membrane</keyword>
<keyword evidence="9" id="KW-1185">Reference proteome</keyword>
<feature type="region of interest" description="Disordered" evidence="7">
    <location>
        <begin position="523"/>
        <end position="561"/>
    </location>
</feature>
<evidence type="ECO:0000256" key="6">
    <source>
        <dbReference type="ARBA" id="ARBA00023136"/>
    </source>
</evidence>
<dbReference type="Proteomes" id="UP000018922">
    <property type="component" value="Chromosome I"/>
</dbReference>
<accession>V6F6K0</accession>
<evidence type="ECO:0000256" key="4">
    <source>
        <dbReference type="ARBA" id="ARBA00022692"/>
    </source>
</evidence>
<name>V6F6K0_MAGGM</name>
<dbReference type="eggNOG" id="COG3505">
    <property type="taxonomic scope" value="Bacteria"/>
</dbReference>
<dbReference type="Gene3D" id="3.40.50.300">
    <property type="entry name" value="P-loop containing nucleotide triphosphate hydrolases"/>
    <property type="match status" value="1"/>
</dbReference>
<comment type="similarity">
    <text evidence="2">Belongs to the VirD4/TraG family.</text>
</comment>
<dbReference type="CDD" id="cd01127">
    <property type="entry name" value="TrwB_TraG_TraD_VirD4"/>
    <property type="match status" value="2"/>
</dbReference>
<evidence type="ECO:0000256" key="1">
    <source>
        <dbReference type="ARBA" id="ARBA00004651"/>
    </source>
</evidence>
<keyword evidence="6" id="KW-0472">Membrane</keyword>
<reference evidence="8 9" key="1">
    <citation type="journal article" date="2014" name="Genome Announc.">
        <title>Complete genome sequence of Magnetospirillum gryphiswaldense MSR-1.</title>
        <authorList>
            <person name="Wang X."/>
            <person name="Wang Q."/>
            <person name="Zhang W."/>
            <person name="Wang Y."/>
            <person name="Li L."/>
            <person name="Wen T."/>
            <person name="Zhang T."/>
            <person name="Zhang Y."/>
            <person name="Xu J."/>
            <person name="Hu J."/>
            <person name="Li S."/>
            <person name="Liu L."/>
            <person name="Liu J."/>
            <person name="Jiang W."/>
            <person name="Tian J."/>
            <person name="Li Y."/>
            <person name="Schuler D."/>
            <person name="Wang L."/>
            <person name="Li J."/>
        </authorList>
    </citation>
    <scope>NUCLEOTIDE SEQUENCE [LARGE SCALE GENOMIC DNA]</scope>
    <source>
        <strain evidence="9">DSM 6361 / JCM 21280 / NBRC 15271 / MSR-1</strain>
    </source>
</reference>
<gene>
    <name evidence="8" type="ordered locus">MGMSRv2__3782</name>
</gene>
<dbReference type="GO" id="GO:0005886">
    <property type="term" value="C:plasma membrane"/>
    <property type="evidence" value="ECO:0007669"/>
    <property type="project" value="UniProtKB-SubCell"/>
</dbReference>
<sequence length="561" mass="61517">MKNAPETLPEDGILVGYSLEHEHRTTPMGFSFGPPEAVADDRYLDPYMFNDGGHLITVAPTGAGKGVSCIIPTLLRFQGSVIVIDPKGENYAVTHRQREALGSEIHLLDPLGMFPDSPHRSSLNPLTLLDLDGMQAMDGAELLASLVTPVMSQKDPFWELAARTVLTGLILHYATRHEGGDLAAIRRDMLCFAQGEPNERLSAQHTPTIFDEMSQLLQTCGVRGVPNAQQLTDAQITELVAGYLADGQVPNHLPFDHEKLRALTHGVAQIDAILEELRLYAVFAQPDTEAEELPMAIKSLLASGNKDARDLGTFATKMADKTLLSVLVTLNQALAWAKGDGVVSAISSSRVNLQDVLDGKNQTIYIAVPSANLTSHAPLLRMWIATLIKTLSLRRTLPANRTLFMLDEAAQLGPLDDLRTAITLLRGYGVQTWSFWQDLSQLKLLYPMDWRSILNNCRVMQFFGPNSMMFADDIAHVVGNFTPGEVMALESDEMILAVSGDDPVIAQKPNYLTDPAFRGRYGDNPFFTAPNPPSRPKLSLSKPLRGRSQTVAEWSAGRREG</sequence>
<dbReference type="STRING" id="1430440.MGMSRv2__3782"/>
<evidence type="ECO:0000256" key="7">
    <source>
        <dbReference type="SAM" id="MobiDB-lite"/>
    </source>
</evidence>
<evidence type="ECO:0000256" key="3">
    <source>
        <dbReference type="ARBA" id="ARBA00022475"/>
    </source>
</evidence>
<proteinExistence type="inferred from homology"/>
<dbReference type="PANTHER" id="PTHR37937:SF1">
    <property type="entry name" value="CONJUGATIVE TRANSFER: DNA TRANSPORT"/>
    <property type="match status" value="1"/>
</dbReference>
<dbReference type="Pfam" id="PF02534">
    <property type="entry name" value="T4SS-DNA_transf"/>
    <property type="match status" value="2"/>
</dbReference>
<dbReference type="PANTHER" id="PTHR37937">
    <property type="entry name" value="CONJUGATIVE TRANSFER: DNA TRANSPORT"/>
    <property type="match status" value="1"/>
</dbReference>